<evidence type="ECO:0000256" key="8">
    <source>
        <dbReference type="ARBA" id="ARBA00022989"/>
    </source>
</evidence>
<dbReference type="CDD" id="cd07329">
    <property type="entry name" value="M56_like"/>
    <property type="match status" value="1"/>
</dbReference>
<evidence type="ECO:0000313" key="14">
    <source>
        <dbReference type="EMBL" id="XDQ61579.1"/>
    </source>
</evidence>
<dbReference type="RefSeq" id="WP_369257603.1">
    <property type="nucleotide sequence ID" value="NZ_CP163440.1"/>
</dbReference>
<feature type="transmembrane region" description="Helical" evidence="12">
    <location>
        <begin position="27"/>
        <end position="53"/>
    </location>
</feature>
<keyword evidence="10 12" id="KW-0472">Membrane</keyword>
<dbReference type="GO" id="GO:0004222">
    <property type="term" value="F:metalloendopeptidase activity"/>
    <property type="evidence" value="ECO:0007669"/>
    <property type="project" value="InterPro"/>
</dbReference>
<reference evidence="14" key="1">
    <citation type="submission" date="2024-07" db="EMBL/GenBank/DDBJ databases">
        <authorList>
            <person name="Yu S.T."/>
        </authorList>
    </citation>
    <scope>NUCLEOTIDE SEQUENCE</scope>
    <source>
        <strain evidence="14">R35</strain>
    </source>
</reference>
<evidence type="ECO:0000256" key="12">
    <source>
        <dbReference type="SAM" id="Phobius"/>
    </source>
</evidence>
<evidence type="ECO:0000256" key="3">
    <source>
        <dbReference type="ARBA" id="ARBA00022670"/>
    </source>
</evidence>
<feature type="transmembrane region" description="Helical" evidence="12">
    <location>
        <begin position="59"/>
        <end position="80"/>
    </location>
</feature>
<feature type="transmembrane region" description="Helical" evidence="12">
    <location>
        <begin position="357"/>
        <end position="379"/>
    </location>
</feature>
<evidence type="ECO:0000256" key="11">
    <source>
        <dbReference type="SAM" id="MobiDB-lite"/>
    </source>
</evidence>
<keyword evidence="8 12" id="KW-1133">Transmembrane helix</keyword>
<evidence type="ECO:0000256" key="6">
    <source>
        <dbReference type="ARBA" id="ARBA00022801"/>
    </source>
</evidence>
<sequence>MVPAAEEDGAVGEARAYVAGQRVRHRVLLGVLICVAVLNAGLVALVVAAIAGFAKAGLVVLWLVAFLVTLTFVAASARLSSAVAGMRSAREPAERQLEESVARLAAQLGVDVPRVRVIDDVAANAFVVGYGRGATVVFTSGLVELCGDDGELLEAVAAHELAATAARGTTLTWLSYALLGWSLSLAVPAREIAELLRMVSRGFRKGDPEVPRHEGQSQADYMVDSMILLVITRAIGVVLWLASVRVLVLFGVPWLLARVTRAEIVGRRVVAADAVAVQLTGEKPALVEILTELGVVLTTPDRGGRLVEELCFVGPPPRPESEKENWTHWFPPYPDIKTRLAELAAFERGRLPDRVPVAGLLVVGALLLALLGGLGTLAVRLPYDRASGPSPAAGAVPGAVPAPAGSGTPTSRVPLGPESEPGSKGTSEPGTSPSRKPTVTSSASASPSTTSFPADAPPGDTPSDDNVPPRDNPGNPGNPEVNTLSEAHWNDFCSRQFGVAARFGPDAYSVGCVGIDHAFNAVTEVCAVEFPGASPNVDRLGDFHDPLSWGCIAHADLLGAFQLSETLLERQTGRDVVYHADVSPSAYGYTYADGSPVALGELCTKTHATSAVDRLLDVYNAHSSVECYSSAA</sequence>
<feature type="region of interest" description="Disordered" evidence="11">
    <location>
        <begin position="388"/>
        <end position="483"/>
    </location>
</feature>
<dbReference type="EC" id="3.4.24.-" evidence="14"/>
<organism evidence="14">
    <name type="scientific">Streptomyces sp. R35</name>
    <dbReference type="NCBI Taxonomy" id="3238630"/>
    <lineage>
        <taxon>Bacteria</taxon>
        <taxon>Bacillati</taxon>
        <taxon>Actinomycetota</taxon>
        <taxon>Actinomycetes</taxon>
        <taxon>Kitasatosporales</taxon>
        <taxon>Streptomycetaceae</taxon>
        <taxon>Streptomyces</taxon>
    </lineage>
</organism>
<feature type="compositionally biased region" description="Polar residues" evidence="11">
    <location>
        <begin position="424"/>
        <end position="435"/>
    </location>
</feature>
<accession>A0AB39S899</accession>
<dbReference type="EMBL" id="CP163440">
    <property type="protein sequence ID" value="XDQ61579.1"/>
    <property type="molecule type" value="Genomic_DNA"/>
</dbReference>
<evidence type="ECO:0000259" key="13">
    <source>
        <dbReference type="Pfam" id="PF01435"/>
    </source>
</evidence>
<dbReference type="GO" id="GO:0046872">
    <property type="term" value="F:metal ion binding"/>
    <property type="evidence" value="ECO:0007669"/>
    <property type="project" value="UniProtKB-KW"/>
</dbReference>
<dbReference type="InterPro" id="IPR050083">
    <property type="entry name" value="HtpX_protease"/>
</dbReference>
<feature type="compositionally biased region" description="Low complexity" evidence="11">
    <location>
        <begin position="388"/>
        <end position="407"/>
    </location>
</feature>
<comment type="cofactor">
    <cofactor evidence="1">
        <name>Zn(2+)</name>
        <dbReference type="ChEBI" id="CHEBI:29105"/>
    </cofactor>
</comment>
<protein>
    <submittedName>
        <fullName evidence="14">M48 family metalloprotease</fullName>
        <ecNumber evidence="14">3.4.24.-</ecNumber>
    </submittedName>
</protein>
<keyword evidence="9 14" id="KW-0482">Metalloprotease</keyword>
<dbReference type="Pfam" id="PF01435">
    <property type="entry name" value="Peptidase_M48"/>
    <property type="match status" value="1"/>
</dbReference>
<dbReference type="GO" id="GO:0006508">
    <property type="term" value="P:proteolysis"/>
    <property type="evidence" value="ECO:0007669"/>
    <property type="project" value="UniProtKB-KW"/>
</dbReference>
<feature type="transmembrane region" description="Helical" evidence="12">
    <location>
        <begin position="226"/>
        <end position="250"/>
    </location>
</feature>
<evidence type="ECO:0000256" key="7">
    <source>
        <dbReference type="ARBA" id="ARBA00022833"/>
    </source>
</evidence>
<evidence type="ECO:0000256" key="10">
    <source>
        <dbReference type="ARBA" id="ARBA00023136"/>
    </source>
</evidence>
<keyword evidence="6 14" id="KW-0378">Hydrolase</keyword>
<keyword evidence="7" id="KW-0862">Zinc</keyword>
<dbReference type="AlphaFoldDB" id="A0AB39S899"/>
<keyword evidence="5" id="KW-0479">Metal-binding</keyword>
<evidence type="ECO:0000256" key="4">
    <source>
        <dbReference type="ARBA" id="ARBA00022692"/>
    </source>
</evidence>
<evidence type="ECO:0000256" key="9">
    <source>
        <dbReference type="ARBA" id="ARBA00023049"/>
    </source>
</evidence>
<keyword evidence="3" id="KW-0645">Protease</keyword>
<evidence type="ECO:0000256" key="5">
    <source>
        <dbReference type="ARBA" id="ARBA00022723"/>
    </source>
</evidence>
<keyword evidence="4 12" id="KW-0812">Transmembrane</keyword>
<feature type="compositionally biased region" description="Low complexity" evidence="11">
    <location>
        <begin position="437"/>
        <end position="454"/>
    </location>
</feature>
<dbReference type="Gene3D" id="3.30.2010.10">
    <property type="entry name" value="Metalloproteases ('zincins'), catalytic domain"/>
    <property type="match status" value="1"/>
</dbReference>
<evidence type="ECO:0000256" key="1">
    <source>
        <dbReference type="ARBA" id="ARBA00001947"/>
    </source>
</evidence>
<gene>
    <name evidence="14" type="ORF">AB5J50_12670</name>
</gene>
<dbReference type="InterPro" id="IPR001915">
    <property type="entry name" value="Peptidase_M48"/>
</dbReference>
<proteinExistence type="predicted"/>
<feature type="domain" description="Peptidase M48" evidence="13">
    <location>
        <begin position="94"/>
        <end position="344"/>
    </location>
</feature>
<name>A0AB39S899_9ACTN</name>
<dbReference type="PANTHER" id="PTHR43221">
    <property type="entry name" value="PROTEASE HTPX"/>
    <property type="match status" value="1"/>
</dbReference>
<keyword evidence="2" id="KW-1003">Cell membrane</keyword>
<evidence type="ECO:0000256" key="2">
    <source>
        <dbReference type="ARBA" id="ARBA00022475"/>
    </source>
</evidence>
<dbReference type="PANTHER" id="PTHR43221:SF2">
    <property type="entry name" value="PROTEASE HTPX HOMOLOG"/>
    <property type="match status" value="1"/>
</dbReference>